<evidence type="ECO:0000256" key="4">
    <source>
        <dbReference type="ARBA" id="ARBA00022840"/>
    </source>
</evidence>
<comment type="subcellular location">
    <subcellularLocation>
        <location evidence="1">Cell membrane</location>
        <topology evidence="1">Multi-pass membrane protein</topology>
    </subcellularLocation>
</comment>
<dbReference type="Proteomes" id="UP000267017">
    <property type="component" value="Unassembled WGS sequence"/>
</dbReference>
<dbReference type="PANTHER" id="PTHR43394:SF1">
    <property type="entry name" value="ATP-BINDING CASSETTE SUB-FAMILY B MEMBER 10, MITOCHONDRIAL"/>
    <property type="match status" value="1"/>
</dbReference>
<dbReference type="InterPro" id="IPR011527">
    <property type="entry name" value="ABC1_TM_dom"/>
</dbReference>
<dbReference type="CDD" id="cd07346">
    <property type="entry name" value="ABC_6TM_exporters"/>
    <property type="match status" value="1"/>
</dbReference>
<proteinExistence type="predicted"/>
<dbReference type="SUPFAM" id="SSF90123">
    <property type="entry name" value="ABC transporter transmembrane region"/>
    <property type="match status" value="1"/>
</dbReference>
<protein>
    <submittedName>
        <fullName evidence="10">ABC transporter ATP-binding protein</fullName>
    </submittedName>
</protein>
<evidence type="ECO:0000256" key="7">
    <source>
        <dbReference type="SAM" id="Phobius"/>
    </source>
</evidence>
<evidence type="ECO:0000256" key="3">
    <source>
        <dbReference type="ARBA" id="ARBA00022741"/>
    </source>
</evidence>
<comment type="caution">
    <text evidence="10">The sequence shown here is derived from an EMBL/GenBank/DDBJ whole genome shotgun (WGS) entry which is preliminary data.</text>
</comment>
<dbReference type="Gene3D" id="3.40.50.300">
    <property type="entry name" value="P-loop containing nucleotide triphosphate hydrolases"/>
    <property type="match status" value="1"/>
</dbReference>
<dbReference type="InterPro" id="IPR039421">
    <property type="entry name" value="Type_1_exporter"/>
</dbReference>
<dbReference type="Pfam" id="PF00005">
    <property type="entry name" value="ABC_tran"/>
    <property type="match status" value="1"/>
</dbReference>
<feature type="transmembrane region" description="Helical" evidence="7">
    <location>
        <begin position="181"/>
        <end position="200"/>
    </location>
</feature>
<evidence type="ECO:0000259" key="8">
    <source>
        <dbReference type="PROSITE" id="PS50893"/>
    </source>
</evidence>
<dbReference type="GO" id="GO:0005524">
    <property type="term" value="F:ATP binding"/>
    <property type="evidence" value="ECO:0007669"/>
    <property type="project" value="UniProtKB-KW"/>
</dbReference>
<dbReference type="PROSITE" id="PS00211">
    <property type="entry name" value="ABC_TRANSPORTER_1"/>
    <property type="match status" value="1"/>
</dbReference>
<dbReference type="AlphaFoldDB" id="A0A3P3U166"/>
<evidence type="ECO:0000259" key="9">
    <source>
        <dbReference type="PROSITE" id="PS50929"/>
    </source>
</evidence>
<dbReference type="Gene3D" id="1.20.1560.10">
    <property type="entry name" value="ABC transporter type 1, transmembrane domain"/>
    <property type="match status" value="1"/>
</dbReference>
<keyword evidence="5 7" id="KW-1133">Transmembrane helix</keyword>
<feature type="domain" description="ABC transporter" evidence="8">
    <location>
        <begin position="381"/>
        <end position="597"/>
    </location>
</feature>
<name>A0A3P3U166_9BACL</name>
<evidence type="ECO:0000313" key="11">
    <source>
        <dbReference type="Proteomes" id="UP000267017"/>
    </source>
</evidence>
<dbReference type="InterPro" id="IPR003439">
    <property type="entry name" value="ABC_transporter-like_ATP-bd"/>
</dbReference>
<evidence type="ECO:0000256" key="5">
    <source>
        <dbReference type="ARBA" id="ARBA00022989"/>
    </source>
</evidence>
<evidence type="ECO:0000256" key="6">
    <source>
        <dbReference type="ARBA" id="ARBA00023136"/>
    </source>
</evidence>
<organism evidence="10 11">
    <name type="scientific">Paenibacillus oralis</name>
    <dbReference type="NCBI Taxonomy" id="2490856"/>
    <lineage>
        <taxon>Bacteria</taxon>
        <taxon>Bacillati</taxon>
        <taxon>Bacillota</taxon>
        <taxon>Bacilli</taxon>
        <taxon>Bacillales</taxon>
        <taxon>Paenibacillaceae</taxon>
        <taxon>Paenibacillus</taxon>
    </lineage>
</organism>
<dbReference type="GO" id="GO:0005886">
    <property type="term" value="C:plasma membrane"/>
    <property type="evidence" value="ECO:0007669"/>
    <property type="project" value="UniProtKB-SubCell"/>
</dbReference>
<feature type="domain" description="ABC transmembrane type-1" evidence="9">
    <location>
        <begin position="69"/>
        <end position="346"/>
    </location>
</feature>
<keyword evidence="3" id="KW-0547">Nucleotide-binding</keyword>
<feature type="transmembrane region" description="Helical" evidence="7">
    <location>
        <begin position="206"/>
        <end position="223"/>
    </location>
</feature>
<accession>A0A3P3U166</accession>
<reference evidence="10 11" key="1">
    <citation type="submission" date="2018-11" db="EMBL/GenBank/DDBJ databases">
        <title>Genome sequencing of Paenibacillus sp. KCOM 3021 (= ChDC PVNT-B20).</title>
        <authorList>
            <person name="Kook J.-K."/>
            <person name="Park S.-N."/>
            <person name="Lim Y.K."/>
        </authorList>
    </citation>
    <scope>NUCLEOTIDE SEQUENCE [LARGE SCALE GENOMIC DNA]</scope>
    <source>
        <strain evidence="10 11">KCOM 3021</strain>
    </source>
</reference>
<keyword evidence="11" id="KW-1185">Reference proteome</keyword>
<dbReference type="InterPro" id="IPR017871">
    <property type="entry name" value="ABC_transporter-like_CS"/>
</dbReference>
<dbReference type="SUPFAM" id="SSF52540">
    <property type="entry name" value="P-loop containing nucleoside triphosphate hydrolases"/>
    <property type="match status" value="1"/>
</dbReference>
<dbReference type="InterPro" id="IPR036640">
    <property type="entry name" value="ABC1_TM_sf"/>
</dbReference>
<evidence type="ECO:0000256" key="1">
    <source>
        <dbReference type="ARBA" id="ARBA00004651"/>
    </source>
</evidence>
<dbReference type="PANTHER" id="PTHR43394">
    <property type="entry name" value="ATP-DEPENDENT PERMEASE MDL1, MITOCHONDRIAL"/>
    <property type="match status" value="1"/>
</dbReference>
<gene>
    <name evidence="10" type="ORF">EHV15_15025</name>
</gene>
<dbReference type="InterPro" id="IPR027417">
    <property type="entry name" value="P-loop_NTPase"/>
</dbReference>
<evidence type="ECO:0000313" key="10">
    <source>
        <dbReference type="EMBL" id="RRJ64095.1"/>
    </source>
</evidence>
<dbReference type="EMBL" id="RRCN01000001">
    <property type="protein sequence ID" value="RRJ64095.1"/>
    <property type="molecule type" value="Genomic_DNA"/>
</dbReference>
<feature type="transmembrane region" description="Helical" evidence="7">
    <location>
        <begin position="291"/>
        <end position="312"/>
    </location>
</feature>
<keyword evidence="6 7" id="KW-0472">Membrane</keyword>
<dbReference type="PROSITE" id="PS50893">
    <property type="entry name" value="ABC_TRANSPORTER_2"/>
    <property type="match status" value="1"/>
</dbReference>
<dbReference type="PROSITE" id="PS50929">
    <property type="entry name" value="ABC_TM1F"/>
    <property type="match status" value="1"/>
</dbReference>
<dbReference type="InterPro" id="IPR003593">
    <property type="entry name" value="AAA+_ATPase"/>
</dbReference>
<dbReference type="RefSeq" id="WP_128631915.1">
    <property type="nucleotide sequence ID" value="NZ_RRCN01000001.1"/>
</dbReference>
<dbReference type="GO" id="GO:0016887">
    <property type="term" value="F:ATP hydrolysis activity"/>
    <property type="evidence" value="ECO:0007669"/>
    <property type="project" value="InterPro"/>
</dbReference>
<dbReference type="Pfam" id="PF00664">
    <property type="entry name" value="ABC_membrane"/>
    <property type="match status" value="1"/>
</dbReference>
<feature type="transmembrane region" description="Helical" evidence="7">
    <location>
        <begin position="101"/>
        <end position="122"/>
    </location>
</feature>
<dbReference type="OrthoDB" id="9785080at2"/>
<dbReference type="GO" id="GO:0015421">
    <property type="term" value="F:ABC-type oligopeptide transporter activity"/>
    <property type="evidence" value="ECO:0007669"/>
    <property type="project" value="TreeGrafter"/>
</dbReference>
<sequence length="597" mass="67334">MNITQNVVRTHFFAIRNHLSPKFGVCAIVILTGDVTLSGRGFLIKKRLEDIKYLKIYLRAYRSSILFNLILMVVLSILSVVPPYLLKVIVDDGIIARNVEILIYCSLAVAGFYLVYAVLNYISSYKFTVMSEFIVLDIKKDLFRRIMTFPLAFFTRQEKGYILARVNEVNAMKSLFSSTTFKFILSIGEFVLAAVILFQLNVKLTLISFLFLPVYYILIKRMMGQINSIIKKTMEESARASGTIQQVINGITEIKLFNKEKDEGNKIDAINEKLTKLTVRQGIVINFTTEAVNLIGSMMTIAVLMLSGIYIIQDNMTIGTYFAFSGYLPKLLTPVQTLSMSFMGLQPGWNALRRVGSFFQKYQTGKEDTGKIEVHSLKGHIEIHSLTFRHEDMNEDLFKNINLIIKPGDKVLIRGRNGSGKSTLLKLLLGIYEHYEGEIRVDGYDLRQLNKATLRERAGIVSQDIFLFNGTIKDNVLYSIHDVCDDDVAAALKISGLNEMCKSLPMGIYTNVGENGSLLSGGQKQMIAIARAVIKKPDLYIFDEATTNLDQTSKAMITRMVEQELVGKTCIFVSHENSADISFNRYIDLDLPEKVVV</sequence>
<dbReference type="SMART" id="SM00382">
    <property type="entry name" value="AAA"/>
    <property type="match status" value="1"/>
</dbReference>
<keyword evidence="2 7" id="KW-0812">Transmembrane</keyword>
<evidence type="ECO:0000256" key="2">
    <source>
        <dbReference type="ARBA" id="ARBA00022692"/>
    </source>
</evidence>
<keyword evidence="4 10" id="KW-0067">ATP-binding</keyword>
<feature type="transmembrane region" description="Helical" evidence="7">
    <location>
        <begin position="65"/>
        <end position="86"/>
    </location>
</feature>